<organism evidence="1 2">
    <name type="scientific">Pseudotenacibaculum haliotis</name>
    <dbReference type="NCBI Taxonomy" id="1862138"/>
    <lineage>
        <taxon>Bacteria</taxon>
        <taxon>Pseudomonadati</taxon>
        <taxon>Bacteroidota</taxon>
        <taxon>Flavobacteriia</taxon>
        <taxon>Flavobacteriales</taxon>
        <taxon>Flavobacteriaceae</taxon>
        <taxon>Pseudotenacibaculum</taxon>
    </lineage>
</organism>
<dbReference type="RefSeq" id="WP_379667444.1">
    <property type="nucleotide sequence ID" value="NZ_JBHULH010000012.1"/>
</dbReference>
<accession>A0ABW5LVC9</accession>
<evidence type="ECO:0000313" key="2">
    <source>
        <dbReference type="Proteomes" id="UP001597508"/>
    </source>
</evidence>
<reference evidence="2" key="1">
    <citation type="journal article" date="2019" name="Int. J. Syst. Evol. Microbiol.">
        <title>The Global Catalogue of Microorganisms (GCM) 10K type strain sequencing project: providing services to taxonomists for standard genome sequencing and annotation.</title>
        <authorList>
            <consortium name="The Broad Institute Genomics Platform"/>
            <consortium name="The Broad Institute Genome Sequencing Center for Infectious Disease"/>
            <person name="Wu L."/>
            <person name="Ma J."/>
        </authorList>
    </citation>
    <scope>NUCLEOTIDE SEQUENCE [LARGE SCALE GENOMIC DNA]</scope>
    <source>
        <strain evidence="2">KCTC 52127</strain>
    </source>
</reference>
<comment type="caution">
    <text evidence="1">The sequence shown here is derived from an EMBL/GenBank/DDBJ whole genome shotgun (WGS) entry which is preliminary data.</text>
</comment>
<protein>
    <submittedName>
        <fullName evidence="1">Uncharacterized protein</fullName>
    </submittedName>
</protein>
<sequence>MAKKTKAELKKYFETGDKPSESQYAELIDAFRHTDDKLPIADVDSLQASLDSKASSTSLLDHINDTSLHQSNMSGADIKTAYESEADTNAFTDAEKQQVADGALHRADNNSHVSSAEKTKWNNPLKQYEANEVLSADMGDTYRIFNGSLYKYIGDFPNTNTYTTSDLNAELAEDPARWMDVLSTFPPVEFSVLSPRAIAPNTTRFIQVDAANIKIGTTLDFGPDINVLSYQYLSDKKMLVEIQSNGNYGDVFPKINNGKEVTLSEQFSISDGDIYVPNTLDTDWMLPHNELIYDVGSWESQVSGGKYVGYFSEIPTDRDFTLSMRIHQTADPASQMYFGFKTDPTSAHPNSNSDYTFRLYPNTDSFTNPGVLSWTPGSFFEIKRIEIPNTNSATLEFYVDGVLGSYTTVNITGNWHPFFYTYTSNKVSELELKIL</sequence>
<gene>
    <name evidence="1" type="ORF">ACFSRZ_15285</name>
</gene>
<keyword evidence="2" id="KW-1185">Reference proteome</keyword>
<name>A0ABW5LVC9_9FLAO</name>
<dbReference type="Proteomes" id="UP001597508">
    <property type="component" value="Unassembled WGS sequence"/>
</dbReference>
<dbReference type="EMBL" id="JBHULH010000012">
    <property type="protein sequence ID" value="MFD2568737.1"/>
    <property type="molecule type" value="Genomic_DNA"/>
</dbReference>
<evidence type="ECO:0000313" key="1">
    <source>
        <dbReference type="EMBL" id="MFD2568737.1"/>
    </source>
</evidence>
<proteinExistence type="predicted"/>